<dbReference type="AlphaFoldDB" id="A0A1L0B2B3"/>
<dbReference type="Pfam" id="PF07791">
    <property type="entry name" value="Imm11"/>
    <property type="match status" value="1"/>
</dbReference>
<proteinExistence type="predicted"/>
<accession>A0A1L0B2B3</accession>
<dbReference type="Proteomes" id="UP000183794">
    <property type="component" value="Unassembled WGS sequence"/>
</dbReference>
<feature type="domain" description="Immunity MXAN-0049 protein" evidence="1">
    <location>
        <begin position="70"/>
        <end position="190"/>
    </location>
</feature>
<dbReference type="OrthoDB" id="6402418at2"/>
<dbReference type="RefSeq" id="WP_075518173.1">
    <property type="nucleotide sequence ID" value="NZ_FPLD01000051.1"/>
</dbReference>
<name>A0A1L0B2B3_9GAMM</name>
<dbReference type="EMBL" id="FPLD01000051">
    <property type="protein sequence ID" value="SGY95998.1"/>
    <property type="molecule type" value="Genomic_DNA"/>
</dbReference>
<evidence type="ECO:0000313" key="2">
    <source>
        <dbReference type="EMBL" id="SGY95998.1"/>
    </source>
</evidence>
<dbReference type="InterPro" id="IPR012433">
    <property type="entry name" value="Imm11"/>
</dbReference>
<organism evidence="2 3">
    <name type="scientific">Moritella viscosa</name>
    <dbReference type="NCBI Taxonomy" id="80854"/>
    <lineage>
        <taxon>Bacteria</taxon>
        <taxon>Pseudomonadati</taxon>
        <taxon>Pseudomonadota</taxon>
        <taxon>Gammaproteobacteria</taxon>
        <taxon>Alteromonadales</taxon>
        <taxon>Moritellaceae</taxon>
        <taxon>Moritella</taxon>
    </lineage>
</organism>
<sequence>MTYDNEYYLLTETGTAADYMLVQIDGSDDGLERLLSQRSIKRLVRGLGKVGIVEGSKRTFKPCDFHKTNDMLVSEKFKQVIEAFKPQHVDFYQADIINGEQVWSDHYFMHIWNHYRVMHHGRSKIDGTYVGDDFILESFSLDEELLDKIPLQERLIFRLSEDPKFLFHETVVAALKSANLSGLGFIKVKDWGISSAFDDDFGDL</sequence>
<evidence type="ECO:0000313" key="3">
    <source>
        <dbReference type="Proteomes" id="UP000183794"/>
    </source>
</evidence>
<protein>
    <recommendedName>
        <fullName evidence="1">Immunity MXAN-0049 protein domain-containing protein</fullName>
    </recommendedName>
</protein>
<evidence type="ECO:0000259" key="1">
    <source>
        <dbReference type="Pfam" id="PF07791"/>
    </source>
</evidence>
<gene>
    <name evidence="2" type="ORF">NVI5450_1795</name>
</gene>
<reference evidence="2 3" key="1">
    <citation type="submission" date="2016-11" db="EMBL/GenBank/DDBJ databases">
        <authorList>
            <person name="Jaros S."/>
            <person name="Januszkiewicz K."/>
            <person name="Wedrychowicz H."/>
        </authorList>
    </citation>
    <scope>NUCLEOTIDE SEQUENCE [LARGE SCALE GENOMIC DNA]</scope>
    <source>
        <strain evidence="2">NVI 5450</strain>
    </source>
</reference>